<sequence>MTFSDRSLDRIIERRKHRRSMLPPGSLLSFSPVSASLDGAFDVEGEGVLLDLSQGGCRVSSETSVMLEQPYTLIIQLPDFRRPVTVESAIARWKGTHTFGVMFIAMHQEQEQSLNEFLRYLHSNVA</sequence>
<dbReference type="InterPro" id="IPR009875">
    <property type="entry name" value="PilZ_domain"/>
</dbReference>
<dbReference type="STRING" id="1325564.NSJP_1582"/>
<dbReference type="EMBL" id="LT828648">
    <property type="protein sequence ID" value="SLM47754.1"/>
    <property type="molecule type" value="Genomic_DNA"/>
</dbReference>
<accession>A0A1W1I427</accession>
<evidence type="ECO:0000259" key="1">
    <source>
        <dbReference type="Pfam" id="PF07238"/>
    </source>
</evidence>
<dbReference type="RefSeq" id="WP_172834220.1">
    <property type="nucleotide sequence ID" value="NZ_LT828648.1"/>
</dbReference>
<dbReference type="GO" id="GO:0035438">
    <property type="term" value="F:cyclic-di-GMP binding"/>
    <property type="evidence" value="ECO:0007669"/>
    <property type="project" value="InterPro"/>
</dbReference>
<dbReference type="KEGG" id="nja:NSJP_1582"/>
<evidence type="ECO:0000313" key="3">
    <source>
        <dbReference type="Proteomes" id="UP000192042"/>
    </source>
</evidence>
<dbReference type="Proteomes" id="UP000192042">
    <property type="component" value="Chromosome I"/>
</dbReference>
<name>A0A1W1I427_9BACT</name>
<dbReference type="Gene3D" id="2.40.10.220">
    <property type="entry name" value="predicted glycosyltransferase like domains"/>
    <property type="match status" value="1"/>
</dbReference>
<evidence type="ECO:0000313" key="2">
    <source>
        <dbReference type="EMBL" id="SLM47754.1"/>
    </source>
</evidence>
<feature type="domain" description="PilZ" evidence="1">
    <location>
        <begin position="13"/>
        <end position="118"/>
    </location>
</feature>
<dbReference type="Pfam" id="PF07238">
    <property type="entry name" value="PilZ"/>
    <property type="match status" value="1"/>
</dbReference>
<protein>
    <recommendedName>
        <fullName evidence="1">PilZ domain-containing protein</fullName>
    </recommendedName>
</protein>
<dbReference type="AlphaFoldDB" id="A0A1W1I427"/>
<dbReference type="SUPFAM" id="SSF141371">
    <property type="entry name" value="PilZ domain-like"/>
    <property type="match status" value="1"/>
</dbReference>
<keyword evidence="3" id="KW-1185">Reference proteome</keyword>
<reference evidence="2 3" key="1">
    <citation type="submission" date="2017-03" db="EMBL/GenBank/DDBJ databases">
        <authorList>
            <person name="Afonso C.L."/>
            <person name="Miller P.J."/>
            <person name="Scott M.A."/>
            <person name="Spackman E."/>
            <person name="Goraichik I."/>
            <person name="Dimitrov K.M."/>
            <person name="Suarez D.L."/>
            <person name="Swayne D.E."/>
        </authorList>
    </citation>
    <scope>NUCLEOTIDE SEQUENCE [LARGE SCALE GENOMIC DNA]</scope>
    <source>
        <strain evidence="2">Genome sequencing of Nitrospira japonica strain NJ11</strain>
    </source>
</reference>
<proteinExistence type="predicted"/>
<organism evidence="2 3">
    <name type="scientific">Nitrospira japonica</name>
    <dbReference type="NCBI Taxonomy" id="1325564"/>
    <lineage>
        <taxon>Bacteria</taxon>
        <taxon>Pseudomonadati</taxon>
        <taxon>Nitrospirota</taxon>
        <taxon>Nitrospiria</taxon>
        <taxon>Nitrospirales</taxon>
        <taxon>Nitrospiraceae</taxon>
        <taxon>Nitrospira</taxon>
    </lineage>
</organism>
<gene>
    <name evidence="2" type="ORF">NSJP_1582</name>
</gene>